<dbReference type="AlphaFoldDB" id="A0A366CZW0"/>
<accession>A0A366CZW0</accession>
<dbReference type="Proteomes" id="UP000252086">
    <property type="component" value="Unassembled WGS sequence"/>
</dbReference>
<keyword evidence="2" id="KW-0378">Hydrolase</keyword>
<evidence type="ECO:0000313" key="2">
    <source>
        <dbReference type="EMBL" id="RBO83331.1"/>
    </source>
</evidence>
<dbReference type="InterPro" id="IPR032466">
    <property type="entry name" value="Metal_Hydrolase"/>
</dbReference>
<dbReference type="InterPro" id="IPR006680">
    <property type="entry name" value="Amidohydro-rel"/>
</dbReference>
<organism evidence="2 3">
    <name type="scientific">Marinomonas aquiplantarum</name>
    <dbReference type="NCBI Taxonomy" id="491951"/>
    <lineage>
        <taxon>Bacteria</taxon>
        <taxon>Pseudomonadati</taxon>
        <taxon>Pseudomonadota</taxon>
        <taxon>Gammaproteobacteria</taxon>
        <taxon>Oceanospirillales</taxon>
        <taxon>Oceanospirillaceae</taxon>
        <taxon>Marinomonas</taxon>
    </lineage>
</organism>
<dbReference type="Gene3D" id="3.20.20.140">
    <property type="entry name" value="Metal-dependent hydrolases"/>
    <property type="match status" value="1"/>
</dbReference>
<gene>
    <name evidence="2" type="ORF">DFP76_104146</name>
</gene>
<sequence length="364" mass="41562">MSCHPLMVTVALCSLLVGCAHDSKSESRPLASFKAGAACYDRANEPYTAVVDSHLHYRPFDGRAIPFQQVNDFLRQTSVRFANVYGIGQMLPANSSCSNYLKCPGTPVSPTTRNDFVNAANMLEHAPDDLHLTLSMTFTDLANPQSTLAIMALYEKEYPDMFRWMGEVNLVKQAQFANRHEPATPQDIRQWAGFMNELEVRGYPITIHSDLGNNSDPRLYVPLMEQVLSLYPNNKIIWAHMGMSYELTNMKAEHHIAILSAMLDKYPNLMLDASWRILDDYYFSQWGNQEKYVAFFNQYSKRILPGSDFVAFRNNRFAVYQEELRVTGRIHQFLSDEAFRNIALGQNYFDLLKLEYVAPEVCSS</sequence>
<protein>
    <submittedName>
        <fullName evidence="2">Amidohydrolase family protein</fullName>
    </submittedName>
</protein>
<evidence type="ECO:0000313" key="3">
    <source>
        <dbReference type="Proteomes" id="UP000252086"/>
    </source>
</evidence>
<dbReference type="OrthoDB" id="3982782at2"/>
<evidence type="ECO:0000259" key="1">
    <source>
        <dbReference type="Pfam" id="PF04909"/>
    </source>
</evidence>
<name>A0A366CZW0_9GAMM</name>
<dbReference type="EMBL" id="QNRF01000004">
    <property type="protein sequence ID" value="RBO83331.1"/>
    <property type="molecule type" value="Genomic_DNA"/>
</dbReference>
<proteinExistence type="predicted"/>
<comment type="caution">
    <text evidence="2">The sequence shown here is derived from an EMBL/GenBank/DDBJ whole genome shotgun (WGS) entry which is preliminary data.</text>
</comment>
<dbReference type="SUPFAM" id="SSF51556">
    <property type="entry name" value="Metallo-dependent hydrolases"/>
    <property type="match status" value="1"/>
</dbReference>
<dbReference type="RefSeq" id="WP_113874284.1">
    <property type="nucleotide sequence ID" value="NZ_QNRF01000004.1"/>
</dbReference>
<keyword evidence="3" id="KW-1185">Reference proteome</keyword>
<dbReference type="Pfam" id="PF04909">
    <property type="entry name" value="Amidohydro_2"/>
    <property type="match status" value="1"/>
</dbReference>
<reference evidence="2 3" key="1">
    <citation type="submission" date="2018-06" db="EMBL/GenBank/DDBJ databases">
        <title>Genomic Encyclopedia of Type Strains, Phase III (KMG-III): the genomes of soil and plant-associated and newly described type strains.</title>
        <authorList>
            <person name="Whitman W."/>
        </authorList>
    </citation>
    <scope>NUCLEOTIDE SEQUENCE [LARGE SCALE GENOMIC DNA]</scope>
    <source>
        <strain evidence="2 3">CECT 7732</strain>
    </source>
</reference>
<dbReference type="GO" id="GO:0016787">
    <property type="term" value="F:hydrolase activity"/>
    <property type="evidence" value="ECO:0007669"/>
    <property type="project" value="UniProtKB-KW"/>
</dbReference>
<feature type="domain" description="Amidohydrolase-related" evidence="1">
    <location>
        <begin position="175"/>
        <end position="342"/>
    </location>
</feature>